<evidence type="ECO:0000256" key="1">
    <source>
        <dbReference type="ARBA" id="ARBA00007409"/>
    </source>
</evidence>
<protein>
    <recommendedName>
        <fullName evidence="2">glutathione transferase</fullName>
        <ecNumber evidence="2">2.5.1.18</ecNumber>
    </recommendedName>
</protein>
<evidence type="ECO:0000313" key="6">
    <source>
        <dbReference type="EMBL" id="EKG22617.1"/>
    </source>
</evidence>
<comment type="catalytic activity">
    <reaction evidence="4">
        <text>RX + glutathione = an S-substituted glutathione + a halide anion + H(+)</text>
        <dbReference type="Rhea" id="RHEA:16437"/>
        <dbReference type="ChEBI" id="CHEBI:15378"/>
        <dbReference type="ChEBI" id="CHEBI:16042"/>
        <dbReference type="ChEBI" id="CHEBI:17792"/>
        <dbReference type="ChEBI" id="CHEBI:57925"/>
        <dbReference type="ChEBI" id="CHEBI:90779"/>
        <dbReference type="EC" id="2.5.1.18"/>
    </reaction>
</comment>
<evidence type="ECO:0000256" key="4">
    <source>
        <dbReference type="ARBA" id="ARBA00047960"/>
    </source>
</evidence>
<dbReference type="PANTHER" id="PTHR44051:SF20">
    <property type="entry name" value="GLUTATHIONE TRANSFERASE 1 (EUROFUNG)"/>
    <property type="match status" value="1"/>
</dbReference>
<evidence type="ECO:0000256" key="3">
    <source>
        <dbReference type="ARBA" id="ARBA00022679"/>
    </source>
</evidence>
<dbReference type="OrthoDB" id="2789670at2759"/>
<evidence type="ECO:0000313" key="7">
    <source>
        <dbReference type="Proteomes" id="UP000007129"/>
    </source>
</evidence>
<dbReference type="VEuPathDB" id="FungiDB:MPH_00021"/>
<dbReference type="STRING" id="1126212.K2SCD4"/>
<evidence type="ECO:0000259" key="5">
    <source>
        <dbReference type="PROSITE" id="PS50404"/>
    </source>
</evidence>
<accession>K2SCD4</accession>
<keyword evidence="3 6" id="KW-0808">Transferase</keyword>
<organism evidence="6 7">
    <name type="scientific">Macrophomina phaseolina (strain MS6)</name>
    <name type="common">Charcoal rot fungus</name>
    <dbReference type="NCBI Taxonomy" id="1126212"/>
    <lineage>
        <taxon>Eukaryota</taxon>
        <taxon>Fungi</taxon>
        <taxon>Dikarya</taxon>
        <taxon>Ascomycota</taxon>
        <taxon>Pezizomycotina</taxon>
        <taxon>Dothideomycetes</taxon>
        <taxon>Dothideomycetes incertae sedis</taxon>
        <taxon>Botryosphaeriales</taxon>
        <taxon>Botryosphaeriaceae</taxon>
        <taxon>Macrophomina</taxon>
    </lineage>
</organism>
<dbReference type="GO" id="GO:0004364">
    <property type="term" value="F:glutathione transferase activity"/>
    <property type="evidence" value="ECO:0007669"/>
    <property type="project" value="UniProtKB-EC"/>
</dbReference>
<proteinExistence type="inferred from homology"/>
<sequence>MLAEELQFPHLLSVIDTTSQWFYRIHPERMVPSLKDQDPETKEEVIVFEGTACLQYLADRFDTDGAWTGRTAYEKSQVLSWTAYQTAGLGGISWTSVSHFPGRNTSPLKIAPLLPICPIFHSQCHGCSLS</sequence>
<evidence type="ECO:0000256" key="2">
    <source>
        <dbReference type="ARBA" id="ARBA00012452"/>
    </source>
</evidence>
<dbReference type="EC" id="2.5.1.18" evidence="2"/>
<dbReference type="SUPFAM" id="SSF52833">
    <property type="entry name" value="Thioredoxin-like"/>
    <property type="match status" value="1"/>
</dbReference>
<comment type="caution">
    <text evidence="6">The sequence shown here is derived from an EMBL/GenBank/DDBJ whole genome shotgun (WGS) entry which is preliminary data.</text>
</comment>
<comment type="similarity">
    <text evidence="1">Belongs to the GST superfamily.</text>
</comment>
<name>K2SCD4_MACPH</name>
<dbReference type="PROSITE" id="PS50404">
    <property type="entry name" value="GST_NTER"/>
    <property type="match status" value="1"/>
</dbReference>
<reference evidence="6 7" key="1">
    <citation type="journal article" date="2012" name="BMC Genomics">
        <title>Tools to kill: Genome of one of the most destructive plant pathogenic fungi Macrophomina phaseolina.</title>
        <authorList>
            <person name="Islam M.S."/>
            <person name="Haque M.S."/>
            <person name="Islam M.M."/>
            <person name="Emdad E.M."/>
            <person name="Halim A."/>
            <person name="Hossen Q.M.M."/>
            <person name="Hossain M.Z."/>
            <person name="Ahmed B."/>
            <person name="Rahim S."/>
            <person name="Rahman M.S."/>
            <person name="Alam M.M."/>
            <person name="Hou S."/>
            <person name="Wan X."/>
            <person name="Saito J.A."/>
            <person name="Alam M."/>
        </authorList>
    </citation>
    <scope>NUCLEOTIDE SEQUENCE [LARGE SCALE GENOMIC DNA]</scope>
    <source>
        <strain evidence="6 7">MS6</strain>
    </source>
</reference>
<gene>
    <name evidence="6" type="ORF">MPH_00021</name>
</gene>
<dbReference type="AlphaFoldDB" id="K2SCD4"/>
<dbReference type="eggNOG" id="KOG0867">
    <property type="taxonomic scope" value="Eukaryota"/>
</dbReference>
<dbReference type="PANTHER" id="PTHR44051">
    <property type="entry name" value="GLUTATHIONE S-TRANSFERASE-RELATED"/>
    <property type="match status" value="1"/>
</dbReference>
<dbReference type="Gene3D" id="1.20.1050.130">
    <property type="match status" value="1"/>
</dbReference>
<dbReference type="InterPro" id="IPR004045">
    <property type="entry name" value="Glutathione_S-Trfase_N"/>
</dbReference>
<dbReference type="InterPro" id="IPR036249">
    <property type="entry name" value="Thioredoxin-like_sf"/>
</dbReference>
<dbReference type="HOGENOM" id="CLU_1938554_0_0_1"/>
<feature type="domain" description="GST N-terminal" evidence="5">
    <location>
        <begin position="1"/>
        <end position="65"/>
    </location>
</feature>
<dbReference type="EMBL" id="AHHD01000005">
    <property type="protein sequence ID" value="EKG22617.1"/>
    <property type="molecule type" value="Genomic_DNA"/>
</dbReference>
<dbReference type="Proteomes" id="UP000007129">
    <property type="component" value="Unassembled WGS sequence"/>
</dbReference>
<dbReference type="InParanoid" id="K2SCD4"/>